<dbReference type="GO" id="GO:0018580">
    <property type="term" value="F:nitronate monooxygenase activity"/>
    <property type="evidence" value="ECO:0007669"/>
    <property type="project" value="InterPro"/>
</dbReference>
<evidence type="ECO:0000256" key="3">
    <source>
        <dbReference type="ARBA" id="ARBA00023002"/>
    </source>
</evidence>
<evidence type="ECO:0000256" key="1">
    <source>
        <dbReference type="ARBA" id="ARBA00022630"/>
    </source>
</evidence>
<organism evidence="4 5">
    <name type="scientific">Streptomyces chrestomyceticus JCM 4735</name>
    <dbReference type="NCBI Taxonomy" id="1306181"/>
    <lineage>
        <taxon>Bacteria</taxon>
        <taxon>Bacillati</taxon>
        <taxon>Actinomycetota</taxon>
        <taxon>Actinomycetes</taxon>
        <taxon>Kitasatosporales</taxon>
        <taxon>Streptomycetaceae</taxon>
        <taxon>Streptomyces</taxon>
    </lineage>
</organism>
<evidence type="ECO:0000313" key="5">
    <source>
        <dbReference type="Proteomes" id="UP000287830"/>
    </source>
</evidence>
<keyword evidence="4" id="KW-0223">Dioxygenase</keyword>
<dbReference type="PANTHER" id="PTHR32332:SF20">
    <property type="entry name" value="2-NITROPROPANE DIOXYGENASE-LIKE PROTEIN"/>
    <property type="match status" value="1"/>
</dbReference>
<proteinExistence type="predicted"/>
<dbReference type="Proteomes" id="UP000287830">
    <property type="component" value="Unassembled WGS sequence"/>
</dbReference>
<dbReference type="Gene3D" id="3.20.20.70">
    <property type="entry name" value="Aldolase class I"/>
    <property type="match status" value="1"/>
</dbReference>
<dbReference type="Pfam" id="PF03060">
    <property type="entry name" value="NMO"/>
    <property type="match status" value="2"/>
</dbReference>
<evidence type="ECO:0000313" key="4">
    <source>
        <dbReference type="EMBL" id="GCD32499.1"/>
    </source>
</evidence>
<protein>
    <submittedName>
        <fullName evidence="4">2-nitropropane dioxygenase</fullName>
    </submittedName>
</protein>
<comment type="caution">
    <text evidence="4">The sequence shown here is derived from an EMBL/GenBank/DDBJ whole genome shotgun (WGS) entry which is preliminary data.</text>
</comment>
<dbReference type="EMBL" id="BHZC01000001">
    <property type="protein sequence ID" value="GCD32499.1"/>
    <property type="molecule type" value="Genomic_DNA"/>
</dbReference>
<keyword evidence="2" id="KW-0288">FMN</keyword>
<evidence type="ECO:0000256" key="2">
    <source>
        <dbReference type="ARBA" id="ARBA00022643"/>
    </source>
</evidence>
<dbReference type="AlphaFoldDB" id="A0A7U9PXT7"/>
<reference evidence="4 5" key="1">
    <citation type="submission" date="2018-11" db="EMBL/GenBank/DDBJ databases">
        <title>Whole genome sequence of Streptomyces chrestomyceticus NBRC 13444(T).</title>
        <authorList>
            <person name="Komaki H."/>
            <person name="Tamura T."/>
        </authorList>
    </citation>
    <scope>NUCLEOTIDE SEQUENCE [LARGE SCALE GENOMIC DNA]</scope>
    <source>
        <strain evidence="4 5">NBRC 13444</strain>
    </source>
</reference>
<dbReference type="PANTHER" id="PTHR32332">
    <property type="entry name" value="2-NITROPROPANE DIOXYGENASE"/>
    <property type="match status" value="1"/>
</dbReference>
<name>A0A7U9PXT7_9ACTN</name>
<keyword evidence="1" id="KW-0285">Flavoprotein</keyword>
<keyword evidence="3" id="KW-0560">Oxidoreductase</keyword>
<gene>
    <name evidence="4" type="ORF">OEIGOIKO_00213</name>
</gene>
<dbReference type="CDD" id="cd04730">
    <property type="entry name" value="NPD_like"/>
    <property type="match status" value="1"/>
</dbReference>
<sequence length="375" mass="39876">MVGVAQCLDVARGGAASICWYELWKEAVMGVLSTRLTEKFAVPYPFVCAGMGFAGGTSELAVAVTGAGGIGAVGAALMPAGRLREIIHEIRAGVGEAPFHINLITYFDNTEHLQVCVEERVPAVSFHWGHPPARQIEQLRTAGVSVWEQVGSAEAAERAVEDGVEVVVAQGWEAGGHNYGGLPTMVGVPAVVDAVGGRALVLAAGGITDGRQVAAALCLGADGVWVGTRLVASTEAHVHPEHHCRLVACRGEDTVRTAVFGPEWPDFNPMRVQRDRVVSEWHDRLNEVPTDRAALEQVGTTVFQGEPTVLRKFNVLPPVPGTEGDWEEMPWLMGQGVGLVRDVKPAGDIVREMVGEAERTLARFRDGGTSGTLKG</sequence>
<accession>A0A7U9PXT7</accession>
<dbReference type="InterPro" id="IPR004136">
    <property type="entry name" value="NMO"/>
</dbReference>
<dbReference type="GO" id="GO:0051213">
    <property type="term" value="F:dioxygenase activity"/>
    <property type="evidence" value="ECO:0007669"/>
    <property type="project" value="UniProtKB-KW"/>
</dbReference>
<dbReference type="SUPFAM" id="SSF51412">
    <property type="entry name" value="Inosine monophosphate dehydrogenase (IMPDH)"/>
    <property type="match status" value="1"/>
</dbReference>
<dbReference type="InterPro" id="IPR013785">
    <property type="entry name" value="Aldolase_TIM"/>
</dbReference>